<dbReference type="HOGENOM" id="CLU_2923578_0_0_1"/>
<reference evidence="2" key="2">
    <citation type="submission" date="2015-01" db="EMBL/GenBank/DDBJ databases">
        <title>Evolutionary Origins and Diversification of the Mycorrhizal Mutualists.</title>
        <authorList>
            <consortium name="DOE Joint Genome Institute"/>
            <consortium name="Mycorrhizal Genomics Consortium"/>
            <person name="Kohler A."/>
            <person name="Kuo A."/>
            <person name="Nagy L.G."/>
            <person name="Floudas D."/>
            <person name="Copeland A."/>
            <person name="Barry K.W."/>
            <person name="Cichocki N."/>
            <person name="Veneault-Fourrey C."/>
            <person name="LaButti K."/>
            <person name="Lindquist E.A."/>
            <person name="Lipzen A."/>
            <person name="Lundell T."/>
            <person name="Morin E."/>
            <person name="Murat C."/>
            <person name="Riley R."/>
            <person name="Ohm R."/>
            <person name="Sun H."/>
            <person name="Tunlid A."/>
            <person name="Henrissat B."/>
            <person name="Grigoriev I.V."/>
            <person name="Hibbett D.S."/>
            <person name="Martin F."/>
        </authorList>
    </citation>
    <scope>NUCLEOTIDE SEQUENCE [LARGE SCALE GENOMIC DNA]</scope>
    <source>
        <strain evidence="2">441</strain>
    </source>
</reference>
<sequence>MNIFRRMLPQGFGLVRKVIGGEVSLLTNYHLRVVLFEYRYVSAVTAHSQRKIDIWPIRVSR</sequence>
<accession>A0A0C9YWU8</accession>
<evidence type="ECO:0000313" key="2">
    <source>
        <dbReference type="Proteomes" id="UP000054018"/>
    </source>
</evidence>
<keyword evidence="2" id="KW-1185">Reference proteome</keyword>
<dbReference type="AlphaFoldDB" id="A0A0C9YWU8"/>
<dbReference type="Proteomes" id="UP000054018">
    <property type="component" value="Unassembled WGS sequence"/>
</dbReference>
<evidence type="ECO:0000313" key="1">
    <source>
        <dbReference type="EMBL" id="KIK21276.1"/>
    </source>
</evidence>
<gene>
    <name evidence="1" type="ORF">PISMIDRAFT_547493</name>
</gene>
<organism evidence="1 2">
    <name type="scientific">Pisolithus microcarpus 441</name>
    <dbReference type="NCBI Taxonomy" id="765257"/>
    <lineage>
        <taxon>Eukaryota</taxon>
        <taxon>Fungi</taxon>
        <taxon>Dikarya</taxon>
        <taxon>Basidiomycota</taxon>
        <taxon>Agaricomycotina</taxon>
        <taxon>Agaricomycetes</taxon>
        <taxon>Agaricomycetidae</taxon>
        <taxon>Boletales</taxon>
        <taxon>Sclerodermatineae</taxon>
        <taxon>Pisolithaceae</taxon>
        <taxon>Pisolithus</taxon>
    </lineage>
</organism>
<name>A0A0C9YWU8_9AGAM</name>
<reference evidence="1 2" key="1">
    <citation type="submission" date="2014-04" db="EMBL/GenBank/DDBJ databases">
        <authorList>
            <consortium name="DOE Joint Genome Institute"/>
            <person name="Kuo A."/>
            <person name="Kohler A."/>
            <person name="Costa M.D."/>
            <person name="Nagy L.G."/>
            <person name="Floudas D."/>
            <person name="Copeland A."/>
            <person name="Barry K.W."/>
            <person name="Cichocki N."/>
            <person name="Veneault-Fourrey C."/>
            <person name="LaButti K."/>
            <person name="Lindquist E.A."/>
            <person name="Lipzen A."/>
            <person name="Lundell T."/>
            <person name="Morin E."/>
            <person name="Murat C."/>
            <person name="Sun H."/>
            <person name="Tunlid A."/>
            <person name="Henrissat B."/>
            <person name="Grigoriev I.V."/>
            <person name="Hibbett D.S."/>
            <person name="Martin F."/>
            <person name="Nordberg H.P."/>
            <person name="Cantor M.N."/>
            <person name="Hua S.X."/>
        </authorList>
    </citation>
    <scope>NUCLEOTIDE SEQUENCE [LARGE SCALE GENOMIC DNA]</scope>
    <source>
        <strain evidence="1 2">441</strain>
    </source>
</reference>
<dbReference type="EMBL" id="KN833753">
    <property type="protein sequence ID" value="KIK21276.1"/>
    <property type="molecule type" value="Genomic_DNA"/>
</dbReference>
<proteinExistence type="predicted"/>
<protein>
    <submittedName>
        <fullName evidence="1">Uncharacterized protein</fullName>
    </submittedName>
</protein>